<keyword evidence="3" id="KW-1185">Reference proteome</keyword>
<gene>
    <name evidence="2" type="ORF">SAMN05421737_11080</name>
</gene>
<accession>A0A1G6MMP3</accession>
<reference evidence="3" key="1">
    <citation type="submission" date="2016-09" db="EMBL/GenBank/DDBJ databases">
        <authorList>
            <person name="Varghese N."/>
            <person name="Submissions S."/>
        </authorList>
    </citation>
    <scope>NUCLEOTIDE SEQUENCE [LARGE SCALE GENOMIC DNA]</scope>
    <source>
        <strain evidence="3">25nlg</strain>
    </source>
</reference>
<feature type="chain" id="PRO_5017278842" description="Matrixin" evidence="1">
    <location>
        <begin position="26"/>
        <end position="207"/>
    </location>
</feature>
<organism evidence="2 3">
    <name type="scientific">Shouchella lonarensis</name>
    <dbReference type="NCBI Taxonomy" id="1464122"/>
    <lineage>
        <taxon>Bacteria</taxon>
        <taxon>Bacillati</taxon>
        <taxon>Bacillota</taxon>
        <taxon>Bacilli</taxon>
        <taxon>Bacillales</taxon>
        <taxon>Bacillaceae</taxon>
        <taxon>Shouchella</taxon>
    </lineage>
</organism>
<dbReference type="SUPFAM" id="SSF55486">
    <property type="entry name" value="Metalloproteases ('zincins'), catalytic domain"/>
    <property type="match status" value="1"/>
</dbReference>
<dbReference type="EMBL" id="FMYM01000010">
    <property type="protein sequence ID" value="SDC56813.1"/>
    <property type="molecule type" value="Genomic_DNA"/>
</dbReference>
<evidence type="ECO:0008006" key="4">
    <source>
        <dbReference type="Google" id="ProtNLM"/>
    </source>
</evidence>
<evidence type="ECO:0000313" key="3">
    <source>
        <dbReference type="Proteomes" id="UP000242662"/>
    </source>
</evidence>
<name>A0A1G6MMP3_9BACI</name>
<dbReference type="OrthoDB" id="2891652at2"/>
<protein>
    <recommendedName>
        <fullName evidence="4">Matrixin</fullName>
    </recommendedName>
</protein>
<dbReference type="RefSeq" id="WP_141769889.1">
    <property type="nucleotide sequence ID" value="NZ_FMYM01000010.1"/>
</dbReference>
<sequence length="207" mass="23432">MKKMKRAFLLLVVLLFVLPPKGIEAHPEETCRAGGEEIGWKIGCGGGYGHIGPHERRMAYDMSKLPAEYQSIVVEGAKRWNDTGIVDFREAAVGQKSTGTMDVYNDEETSVIAAVWVQINYEDHFNRYGNYRTNHIKSWEMKFNLAQTTHRSFEENAAVAAHEFGHTIGLHDLYEKHNSEKLMYGYMTPAQHSPTKKDIEGALEAVK</sequence>
<evidence type="ECO:0000313" key="2">
    <source>
        <dbReference type="EMBL" id="SDC56813.1"/>
    </source>
</evidence>
<dbReference type="Proteomes" id="UP000242662">
    <property type="component" value="Unassembled WGS sequence"/>
</dbReference>
<dbReference type="GO" id="GO:0008237">
    <property type="term" value="F:metallopeptidase activity"/>
    <property type="evidence" value="ECO:0007669"/>
    <property type="project" value="InterPro"/>
</dbReference>
<dbReference type="Gene3D" id="3.40.390.10">
    <property type="entry name" value="Collagenase (Catalytic Domain)"/>
    <property type="match status" value="1"/>
</dbReference>
<dbReference type="InterPro" id="IPR024079">
    <property type="entry name" value="MetalloPept_cat_dom_sf"/>
</dbReference>
<dbReference type="AlphaFoldDB" id="A0A1G6MMP3"/>
<feature type="signal peptide" evidence="1">
    <location>
        <begin position="1"/>
        <end position="25"/>
    </location>
</feature>
<proteinExistence type="predicted"/>
<evidence type="ECO:0000256" key="1">
    <source>
        <dbReference type="SAM" id="SignalP"/>
    </source>
</evidence>
<keyword evidence="1" id="KW-0732">Signal</keyword>